<gene>
    <name evidence="2" type="ORF">GMJLKIPL_0623</name>
</gene>
<proteinExistence type="predicted"/>
<reference evidence="2" key="1">
    <citation type="journal article" date="2021" name="Front. Microbiol.">
        <title>Comprehensive Comparative Genomics and Phenotyping of Methylobacterium Species.</title>
        <authorList>
            <person name="Alessa O."/>
            <person name="Ogura Y."/>
            <person name="Fujitani Y."/>
            <person name="Takami H."/>
            <person name="Hayashi T."/>
            <person name="Sahin N."/>
            <person name="Tani A."/>
        </authorList>
    </citation>
    <scope>NUCLEOTIDE SEQUENCE</scope>
    <source>
        <strain evidence="2">DSM 17168</strain>
    </source>
</reference>
<accession>A0ABQ4SA94</accession>
<sequence length="248" mass="27031">MAERSWTSTGSPPSIGMRRRGRKAHLRRLKIPGARSALIDDPSEAVFVGSGPFTPGHRSVVMPWMMRQISPLFNVVRYPRGLLGKWGMSARGNERQSMIHSSVGLLSDLTLAGTIFVPTASSCLTSQRPMDWRNSSRASGETAACSLSSWQRTARSRPSPHVPAGPSGSSYIVKTSSRYETSDGGPIRAQSWTVRTATPISAAKLACVRPSRRRRALKLVPSIEGARAEDMIRPRGIVGERARSRHTG</sequence>
<feature type="region of interest" description="Disordered" evidence="1">
    <location>
        <begin position="1"/>
        <end position="22"/>
    </location>
</feature>
<dbReference type="Proteomes" id="UP001055153">
    <property type="component" value="Unassembled WGS sequence"/>
</dbReference>
<reference evidence="2" key="2">
    <citation type="submission" date="2021-08" db="EMBL/GenBank/DDBJ databases">
        <authorList>
            <person name="Tani A."/>
            <person name="Ola A."/>
            <person name="Ogura Y."/>
            <person name="Katsura K."/>
            <person name="Hayashi T."/>
        </authorList>
    </citation>
    <scope>NUCLEOTIDE SEQUENCE</scope>
    <source>
        <strain evidence="2">DSM 17168</strain>
    </source>
</reference>
<organism evidence="2 3">
    <name type="scientific">Methylobacterium isbiliense</name>
    <dbReference type="NCBI Taxonomy" id="315478"/>
    <lineage>
        <taxon>Bacteria</taxon>
        <taxon>Pseudomonadati</taxon>
        <taxon>Pseudomonadota</taxon>
        <taxon>Alphaproteobacteria</taxon>
        <taxon>Hyphomicrobiales</taxon>
        <taxon>Methylobacteriaceae</taxon>
        <taxon>Methylobacterium</taxon>
    </lineage>
</organism>
<evidence type="ECO:0000313" key="2">
    <source>
        <dbReference type="EMBL" id="GJD98712.1"/>
    </source>
</evidence>
<keyword evidence="3" id="KW-1185">Reference proteome</keyword>
<dbReference type="EMBL" id="BPQQ01000006">
    <property type="protein sequence ID" value="GJD98712.1"/>
    <property type="molecule type" value="Genomic_DNA"/>
</dbReference>
<evidence type="ECO:0000313" key="3">
    <source>
        <dbReference type="Proteomes" id="UP001055153"/>
    </source>
</evidence>
<comment type="caution">
    <text evidence="2">The sequence shown here is derived from an EMBL/GenBank/DDBJ whole genome shotgun (WGS) entry which is preliminary data.</text>
</comment>
<evidence type="ECO:0000256" key="1">
    <source>
        <dbReference type="SAM" id="MobiDB-lite"/>
    </source>
</evidence>
<feature type="region of interest" description="Disordered" evidence="1">
    <location>
        <begin position="149"/>
        <end position="172"/>
    </location>
</feature>
<protein>
    <submittedName>
        <fullName evidence="2">Uncharacterized protein</fullName>
    </submittedName>
</protein>
<name>A0ABQ4SA94_9HYPH</name>
<feature type="compositionally biased region" description="Polar residues" evidence="1">
    <location>
        <begin position="1"/>
        <end position="12"/>
    </location>
</feature>